<dbReference type="SUPFAM" id="SSF52200">
    <property type="entry name" value="Toll/Interleukin receptor TIR domain"/>
    <property type="match status" value="1"/>
</dbReference>
<feature type="domain" description="SEFIR" evidence="1">
    <location>
        <begin position="7"/>
        <end position="49"/>
    </location>
</feature>
<gene>
    <name evidence="2" type="ORF">COX15_00445</name>
</gene>
<dbReference type="Proteomes" id="UP000230007">
    <property type="component" value="Unassembled WGS sequence"/>
</dbReference>
<evidence type="ECO:0000313" key="3">
    <source>
        <dbReference type="Proteomes" id="UP000230007"/>
    </source>
</evidence>
<dbReference type="InterPro" id="IPR013568">
    <property type="entry name" value="SEFIR_dom"/>
</dbReference>
<protein>
    <recommendedName>
        <fullName evidence="1">SEFIR domain-containing protein</fullName>
    </recommendedName>
</protein>
<accession>A0A2H0APG6</accession>
<comment type="caution">
    <text evidence="2">The sequence shown here is derived from an EMBL/GenBank/DDBJ whole genome shotgun (WGS) entry which is preliminary data.</text>
</comment>
<name>A0A2H0APG6_9BACT</name>
<dbReference type="Pfam" id="PF08357">
    <property type="entry name" value="SEFIR"/>
    <property type="match status" value="1"/>
</dbReference>
<proteinExistence type="predicted"/>
<evidence type="ECO:0000313" key="2">
    <source>
        <dbReference type="EMBL" id="PIP46508.1"/>
    </source>
</evidence>
<sequence length="49" mass="5575">MKGSTKQPKIFISYSWSSPQHKQWVLELAERLSGDGVVVVLDEWDLKTG</sequence>
<evidence type="ECO:0000259" key="1">
    <source>
        <dbReference type="PROSITE" id="PS51534"/>
    </source>
</evidence>
<dbReference type="InterPro" id="IPR035897">
    <property type="entry name" value="Toll_tir_struct_dom_sf"/>
</dbReference>
<dbReference type="PROSITE" id="PS51534">
    <property type="entry name" value="SEFIR"/>
    <property type="match status" value="1"/>
</dbReference>
<dbReference type="Gene3D" id="3.40.50.10140">
    <property type="entry name" value="Toll/interleukin-1 receptor homology (TIR) domain"/>
    <property type="match status" value="1"/>
</dbReference>
<dbReference type="AlphaFoldDB" id="A0A2H0APG6"/>
<dbReference type="EMBL" id="PCSK01000010">
    <property type="protein sequence ID" value="PIP46508.1"/>
    <property type="molecule type" value="Genomic_DNA"/>
</dbReference>
<reference evidence="2 3" key="1">
    <citation type="submission" date="2017-09" db="EMBL/GenBank/DDBJ databases">
        <title>Depth-based differentiation of microbial function through sediment-hosted aquifers and enrichment of novel symbionts in the deep terrestrial subsurface.</title>
        <authorList>
            <person name="Probst A.J."/>
            <person name="Ladd B."/>
            <person name="Jarett J.K."/>
            <person name="Geller-Mcgrath D.E."/>
            <person name="Sieber C.M."/>
            <person name="Emerson J.B."/>
            <person name="Anantharaman K."/>
            <person name="Thomas B.C."/>
            <person name="Malmstrom R."/>
            <person name="Stieglmeier M."/>
            <person name="Klingl A."/>
            <person name="Woyke T."/>
            <person name="Ryan C.M."/>
            <person name="Banfield J.F."/>
        </authorList>
    </citation>
    <scope>NUCLEOTIDE SEQUENCE [LARGE SCALE GENOMIC DNA]</scope>
    <source>
        <strain evidence="2">CG23_combo_of_CG06-09_8_20_14_all_42_19</strain>
    </source>
</reference>
<organism evidence="2 3">
    <name type="scientific">Candidatus Colwellbacteria bacterium CG23_combo_of_CG06-09_8_20_14_all_42_19</name>
    <dbReference type="NCBI Taxonomy" id="1974541"/>
    <lineage>
        <taxon>Bacteria</taxon>
        <taxon>Candidatus Colwelliibacteriota</taxon>
    </lineage>
</organism>